<dbReference type="Gene3D" id="1.20.1720.10">
    <property type="entry name" value="Multidrug resistance protein D"/>
    <property type="match status" value="1"/>
</dbReference>
<accession>A0A8J3YJR9</accession>
<dbReference type="SUPFAM" id="SSF103473">
    <property type="entry name" value="MFS general substrate transporter"/>
    <property type="match status" value="1"/>
</dbReference>
<feature type="transmembrane region" description="Helical" evidence="7">
    <location>
        <begin position="130"/>
        <end position="149"/>
    </location>
</feature>
<feature type="transmembrane region" description="Helical" evidence="7">
    <location>
        <begin position="97"/>
        <end position="118"/>
    </location>
</feature>
<evidence type="ECO:0000256" key="5">
    <source>
        <dbReference type="ARBA" id="ARBA00022989"/>
    </source>
</evidence>
<feature type="transmembrane region" description="Helical" evidence="7">
    <location>
        <begin position="68"/>
        <end position="91"/>
    </location>
</feature>
<proteinExistence type="predicted"/>
<evidence type="ECO:0000256" key="2">
    <source>
        <dbReference type="ARBA" id="ARBA00022448"/>
    </source>
</evidence>
<name>A0A8J3YJR9_9ACTN</name>
<dbReference type="Pfam" id="PF07690">
    <property type="entry name" value="MFS_1"/>
    <property type="match status" value="1"/>
</dbReference>
<dbReference type="PROSITE" id="PS50850">
    <property type="entry name" value="MFS"/>
    <property type="match status" value="1"/>
</dbReference>
<keyword evidence="5 7" id="KW-1133">Transmembrane helix</keyword>
<feature type="transmembrane region" description="Helical" evidence="7">
    <location>
        <begin position="250"/>
        <end position="268"/>
    </location>
</feature>
<feature type="transmembrane region" description="Helical" evidence="7">
    <location>
        <begin position="274"/>
        <end position="297"/>
    </location>
</feature>
<reference evidence="9" key="1">
    <citation type="submission" date="2021-01" db="EMBL/GenBank/DDBJ databases">
        <title>Whole genome shotgun sequence of Virgisporangium aliadipatigenens NBRC 105644.</title>
        <authorList>
            <person name="Komaki H."/>
            <person name="Tamura T."/>
        </authorList>
    </citation>
    <scope>NUCLEOTIDE SEQUENCE</scope>
    <source>
        <strain evidence="9">NBRC 105644</strain>
    </source>
</reference>
<comment type="caution">
    <text evidence="9">The sequence shown here is derived from an EMBL/GenBank/DDBJ whole genome shotgun (WGS) entry which is preliminary data.</text>
</comment>
<feature type="transmembrane region" description="Helical" evidence="7">
    <location>
        <begin position="37"/>
        <end position="56"/>
    </location>
</feature>
<evidence type="ECO:0000256" key="1">
    <source>
        <dbReference type="ARBA" id="ARBA00004651"/>
    </source>
</evidence>
<evidence type="ECO:0000256" key="3">
    <source>
        <dbReference type="ARBA" id="ARBA00022475"/>
    </source>
</evidence>
<keyword evidence="4 7" id="KW-0812">Transmembrane</keyword>
<dbReference type="EMBL" id="BOPF01000007">
    <property type="protein sequence ID" value="GIJ45562.1"/>
    <property type="molecule type" value="Genomic_DNA"/>
</dbReference>
<comment type="subcellular location">
    <subcellularLocation>
        <location evidence="1">Cell membrane</location>
        <topology evidence="1">Multi-pass membrane protein</topology>
    </subcellularLocation>
</comment>
<dbReference type="AlphaFoldDB" id="A0A8J3YJR9"/>
<evidence type="ECO:0000256" key="4">
    <source>
        <dbReference type="ARBA" id="ARBA00022692"/>
    </source>
</evidence>
<dbReference type="CDD" id="cd17321">
    <property type="entry name" value="MFS_MMR_MDR_like"/>
    <property type="match status" value="1"/>
</dbReference>
<dbReference type="InterPro" id="IPR036259">
    <property type="entry name" value="MFS_trans_sf"/>
</dbReference>
<feature type="transmembrane region" description="Helical" evidence="7">
    <location>
        <begin position="309"/>
        <end position="326"/>
    </location>
</feature>
<sequence length="429" mass="42960">MALVVLCTGTLMVVLDGSIVAVALPVIGRDLGFDGAGLAWVVNAYLIAFGGLLLLAGRVGDLVGRRRVFLAGLVLFTAASLLCGFAGSAAVLVVARFVQGVGGAMASAVALGMVVTLFPAPAERAKALGVYSFTQAAGSSLGLVLGGVLTETAGWHWIFIINVPIGVVAVALVPRLFAAERGLGLSAGADVPGAVLGTAGLMLGVYAIVGPSPLSGVAAVLLIAGFVARQATAAAPLMPLRLVRPANLTMLLLVAGMFGFQFLTALYLQDVLGYGAVATGLAFLPAPVLIAVVSLGLAGRLTARYGERAVLAGGLALIVAGLLLLTRAPADGHYAVDLFPALALLGSGFGASVVVLFARAMSGADDAAAGVTSGIVNTTQQVGGALGLAALASVAARWDFSAAYLGAALLVLLALLSSTERRKLAPQRR</sequence>
<dbReference type="Proteomes" id="UP000619260">
    <property type="component" value="Unassembled WGS sequence"/>
</dbReference>
<evidence type="ECO:0000256" key="7">
    <source>
        <dbReference type="SAM" id="Phobius"/>
    </source>
</evidence>
<dbReference type="InterPro" id="IPR020846">
    <property type="entry name" value="MFS_dom"/>
</dbReference>
<keyword evidence="2" id="KW-0813">Transport</keyword>
<evidence type="ECO:0000256" key="6">
    <source>
        <dbReference type="ARBA" id="ARBA00023136"/>
    </source>
</evidence>
<feature type="domain" description="Major facilitator superfamily (MFS) profile" evidence="8">
    <location>
        <begin position="2"/>
        <end position="425"/>
    </location>
</feature>
<dbReference type="GO" id="GO:0022857">
    <property type="term" value="F:transmembrane transporter activity"/>
    <property type="evidence" value="ECO:0007669"/>
    <property type="project" value="InterPro"/>
</dbReference>
<feature type="transmembrane region" description="Helical" evidence="7">
    <location>
        <begin position="402"/>
        <end position="419"/>
    </location>
</feature>
<dbReference type="PANTHER" id="PTHR42718:SF46">
    <property type="entry name" value="BLR6921 PROTEIN"/>
    <property type="match status" value="1"/>
</dbReference>
<keyword evidence="10" id="KW-1185">Reference proteome</keyword>
<keyword evidence="6 7" id="KW-0472">Membrane</keyword>
<evidence type="ECO:0000313" key="10">
    <source>
        <dbReference type="Proteomes" id="UP000619260"/>
    </source>
</evidence>
<feature type="transmembrane region" description="Helical" evidence="7">
    <location>
        <begin position="370"/>
        <end position="396"/>
    </location>
</feature>
<dbReference type="PANTHER" id="PTHR42718">
    <property type="entry name" value="MAJOR FACILITATOR SUPERFAMILY MULTIDRUG TRANSPORTER MFSC"/>
    <property type="match status" value="1"/>
</dbReference>
<feature type="transmembrane region" description="Helical" evidence="7">
    <location>
        <begin position="338"/>
        <end position="358"/>
    </location>
</feature>
<dbReference type="InterPro" id="IPR011701">
    <property type="entry name" value="MFS"/>
</dbReference>
<feature type="transmembrane region" description="Helical" evidence="7">
    <location>
        <begin position="189"/>
        <end position="209"/>
    </location>
</feature>
<dbReference type="GO" id="GO:0005886">
    <property type="term" value="C:plasma membrane"/>
    <property type="evidence" value="ECO:0007669"/>
    <property type="project" value="UniProtKB-SubCell"/>
</dbReference>
<feature type="transmembrane region" description="Helical" evidence="7">
    <location>
        <begin position="155"/>
        <end position="177"/>
    </location>
</feature>
<evidence type="ECO:0000313" key="9">
    <source>
        <dbReference type="EMBL" id="GIJ45562.1"/>
    </source>
</evidence>
<keyword evidence="3" id="KW-1003">Cell membrane</keyword>
<protein>
    <submittedName>
        <fullName evidence="9">MFS transporter</fullName>
    </submittedName>
</protein>
<evidence type="ECO:0000259" key="8">
    <source>
        <dbReference type="PROSITE" id="PS50850"/>
    </source>
</evidence>
<feature type="transmembrane region" description="Helical" evidence="7">
    <location>
        <begin position="215"/>
        <end position="238"/>
    </location>
</feature>
<gene>
    <name evidence="9" type="ORF">Val02_24480</name>
</gene>
<dbReference type="Gene3D" id="1.20.1250.20">
    <property type="entry name" value="MFS general substrate transporter like domains"/>
    <property type="match status" value="1"/>
</dbReference>
<organism evidence="9 10">
    <name type="scientific">Virgisporangium aliadipatigenens</name>
    <dbReference type="NCBI Taxonomy" id="741659"/>
    <lineage>
        <taxon>Bacteria</taxon>
        <taxon>Bacillati</taxon>
        <taxon>Actinomycetota</taxon>
        <taxon>Actinomycetes</taxon>
        <taxon>Micromonosporales</taxon>
        <taxon>Micromonosporaceae</taxon>
        <taxon>Virgisporangium</taxon>
    </lineage>
</organism>